<gene>
    <name evidence="2" type="ORF">CTOB1V02_LOCUS15046</name>
</gene>
<feature type="region of interest" description="Disordered" evidence="1">
    <location>
        <begin position="16"/>
        <end position="52"/>
    </location>
</feature>
<protein>
    <submittedName>
        <fullName evidence="2">Uncharacterized protein</fullName>
    </submittedName>
</protein>
<evidence type="ECO:0000256" key="1">
    <source>
        <dbReference type="SAM" id="MobiDB-lite"/>
    </source>
</evidence>
<dbReference type="AlphaFoldDB" id="A0A7R8WSX2"/>
<reference evidence="2" key="1">
    <citation type="submission" date="2020-11" db="EMBL/GenBank/DDBJ databases">
        <authorList>
            <person name="Tran Van P."/>
        </authorList>
    </citation>
    <scope>NUCLEOTIDE SEQUENCE</scope>
</reference>
<proteinExistence type="predicted"/>
<feature type="region of interest" description="Disordered" evidence="1">
    <location>
        <begin position="100"/>
        <end position="151"/>
    </location>
</feature>
<evidence type="ECO:0000313" key="2">
    <source>
        <dbReference type="EMBL" id="CAD7237231.1"/>
    </source>
</evidence>
<sequence>TMLDLSGPSLMEEVFSALSSGATSKRDEDGAKGGKKESTPIHSPNETTNVRNELKEMAWKALRRGERRKGDQMKPISADEEEALESAISIARELAAKSLHDLQADPNESPTTPVTPSKRKFFRFPSGTSHHSHHEGGGRARSTTSSEKEERHLSDLAASIPDIQVHITSLITADFFHLLPSFVTADFFHLLPSFVTADFFHLHPSFVTADFFHLLPSFVTADFFHLLPSFVTADFFHLLPSLITADFFHLLPSLITADFFHLLPSFVTADFFFATDDVGSVWSVSNGGSVLGLELRSNVQTR</sequence>
<organism evidence="2">
    <name type="scientific">Cyprideis torosa</name>
    <dbReference type="NCBI Taxonomy" id="163714"/>
    <lineage>
        <taxon>Eukaryota</taxon>
        <taxon>Metazoa</taxon>
        <taxon>Ecdysozoa</taxon>
        <taxon>Arthropoda</taxon>
        <taxon>Crustacea</taxon>
        <taxon>Oligostraca</taxon>
        <taxon>Ostracoda</taxon>
        <taxon>Podocopa</taxon>
        <taxon>Podocopida</taxon>
        <taxon>Cytherocopina</taxon>
        <taxon>Cytheroidea</taxon>
        <taxon>Cytherideidae</taxon>
        <taxon>Cyprideis</taxon>
    </lineage>
</organism>
<feature type="non-terminal residue" evidence="2">
    <location>
        <position position="1"/>
    </location>
</feature>
<feature type="compositionally biased region" description="Polar residues" evidence="1">
    <location>
        <begin position="40"/>
        <end position="51"/>
    </location>
</feature>
<dbReference type="EMBL" id="OB685985">
    <property type="protein sequence ID" value="CAD7237231.1"/>
    <property type="molecule type" value="Genomic_DNA"/>
</dbReference>
<name>A0A7R8WSX2_9CRUS</name>
<accession>A0A7R8WSX2</accession>
<feature type="compositionally biased region" description="Polar residues" evidence="1">
    <location>
        <begin position="106"/>
        <end position="115"/>
    </location>
</feature>
<feature type="compositionally biased region" description="Basic and acidic residues" evidence="1">
    <location>
        <begin position="24"/>
        <end position="39"/>
    </location>
</feature>